<dbReference type="Proteomes" id="UP000616608">
    <property type="component" value="Unassembled WGS sequence"/>
</dbReference>
<evidence type="ECO:0000313" key="2">
    <source>
        <dbReference type="Proteomes" id="UP000616608"/>
    </source>
</evidence>
<proteinExistence type="predicted"/>
<dbReference type="RefSeq" id="WP_188616003.1">
    <property type="nucleotide sequence ID" value="NZ_BMJT01000021.1"/>
</dbReference>
<comment type="caution">
    <text evidence="1">The sequence shown here is derived from an EMBL/GenBank/DDBJ whole genome shotgun (WGS) entry which is preliminary data.</text>
</comment>
<name>A0A917GAU5_9BACI</name>
<sequence length="132" mass="14775">MNKEKGGLIKKKTPIMRPAVTVTKKQDADFGFDVPVKKETKKSATTPAVAPVKKSAQPLVSVDQLNVGTKVKTKSVKVPEIIHTELGLLGSFTDESKTYVILQKLIDSYVEHELTDRQQRQFKFMVDAFNQE</sequence>
<protein>
    <submittedName>
        <fullName evidence="1">Uncharacterized protein</fullName>
    </submittedName>
</protein>
<accession>A0A917GAU5</accession>
<reference evidence="1" key="1">
    <citation type="journal article" date="2014" name="Int. J. Syst. Evol. Microbiol.">
        <title>Complete genome sequence of Corynebacterium casei LMG S-19264T (=DSM 44701T), isolated from a smear-ripened cheese.</title>
        <authorList>
            <consortium name="US DOE Joint Genome Institute (JGI-PGF)"/>
            <person name="Walter F."/>
            <person name="Albersmeier A."/>
            <person name="Kalinowski J."/>
            <person name="Ruckert C."/>
        </authorList>
    </citation>
    <scope>NUCLEOTIDE SEQUENCE</scope>
    <source>
        <strain evidence="1">CGMCC 1.15760</strain>
    </source>
</reference>
<dbReference type="AlphaFoldDB" id="A0A917GAU5"/>
<keyword evidence="2" id="KW-1185">Reference proteome</keyword>
<gene>
    <name evidence="1" type="ORF">GCM10007425_31260</name>
</gene>
<organism evidence="1 2">
    <name type="scientific">Lysinibacillus alkalisoli</name>
    <dbReference type="NCBI Taxonomy" id="1911548"/>
    <lineage>
        <taxon>Bacteria</taxon>
        <taxon>Bacillati</taxon>
        <taxon>Bacillota</taxon>
        <taxon>Bacilli</taxon>
        <taxon>Bacillales</taxon>
        <taxon>Bacillaceae</taxon>
        <taxon>Lysinibacillus</taxon>
    </lineage>
</organism>
<evidence type="ECO:0000313" key="1">
    <source>
        <dbReference type="EMBL" id="GGG34280.1"/>
    </source>
</evidence>
<reference evidence="1" key="2">
    <citation type="submission" date="2020-09" db="EMBL/GenBank/DDBJ databases">
        <authorList>
            <person name="Sun Q."/>
            <person name="Zhou Y."/>
        </authorList>
    </citation>
    <scope>NUCLEOTIDE SEQUENCE</scope>
    <source>
        <strain evidence="1">CGMCC 1.15760</strain>
    </source>
</reference>
<dbReference type="EMBL" id="BMJT01000021">
    <property type="protein sequence ID" value="GGG34280.1"/>
    <property type="molecule type" value="Genomic_DNA"/>
</dbReference>